<accession>A0AAE3DVG4</accession>
<evidence type="ECO:0000313" key="3">
    <source>
        <dbReference type="EMBL" id="MCC2191269.1"/>
    </source>
</evidence>
<protein>
    <submittedName>
        <fullName evidence="3">TIGR02679 domain-containing protein</fullName>
    </submittedName>
</protein>
<dbReference type="EMBL" id="JAJEPR010000045">
    <property type="protein sequence ID" value="MCC2191269.1"/>
    <property type="molecule type" value="Genomic_DNA"/>
</dbReference>
<keyword evidence="4" id="KW-1185">Reference proteome</keyword>
<comment type="caution">
    <text evidence="3">The sequence shown here is derived from an EMBL/GenBank/DDBJ whole genome shotgun (WGS) entry which is preliminary data.</text>
</comment>
<dbReference type="Gene3D" id="3.40.1360.10">
    <property type="match status" value="1"/>
</dbReference>
<organism evidence="3 4">
    <name type="scientific">Fusicatenibacter faecihominis</name>
    <dbReference type="NCBI Taxonomy" id="2881276"/>
    <lineage>
        <taxon>Bacteria</taxon>
        <taxon>Bacillati</taxon>
        <taxon>Bacillota</taxon>
        <taxon>Clostridia</taxon>
        <taxon>Lachnospirales</taxon>
        <taxon>Lachnospiraceae</taxon>
        <taxon>Fusicatenibacter</taxon>
    </lineage>
</organism>
<dbReference type="AlphaFoldDB" id="A0AAE3DVG4"/>
<feature type="domain" description="DUF2399" evidence="1">
    <location>
        <begin position="216"/>
        <end position="370"/>
    </location>
</feature>
<feature type="domain" description="Conserved hypothetical protein CHP02679 N terminus" evidence="2">
    <location>
        <begin position="20"/>
        <end position="194"/>
    </location>
</feature>
<dbReference type="InterPro" id="IPR024466">
    <property type="entry name" value="CHP02679_N"/>
</dbReference>
<name>A0AAE3DVG4_9FIRM</name>
<evidence type="ECO:0000259" key="1">
    <source>
        <dbReference type="Pfam" id="PF09664"/>
    </source>
</evidence>
<dbReference type="Proteomes" id="UP001197875">
    <property type="component" value="Unassembled WGS sequence"/>
</dbReference>
<sequence length="372" mass="42288">MKPPICPCQTHRSTAKSCAVSTGNMEKMLEAYAGKSLKTNRELQEEDQFRREKFLKTNQFYFREKAGADSLAFQWIEELLSSKKYGYSLLMREYGKDALQAEEIFRHTGRALIKLEEMETSGEELPLAVFAAELSDNPHYFDRGTAAGLLLVHAICFREKRGLPENTHEWRELLEDVGIVPDNISSQVHVCGLRLKKGESWHPAYEAFYENGEPCVVTMENLKDITEAKAIDNQVYVVENEMVFSYLTSSEKKKACTILCTSGQLRSAAVKLLDFLVKSGASVYYSGDTDPDGLGIADRLWQKFQASVHIWRMGPEDYEKSLSGEAVGRFGLAKLEQLKHPVLRETAEYIRREKKAGYQENLLEELAKDIQK</sequence>
<evidence type="ECO:0000313" key="4">
    <source>
        <dbReference type="Proteomes" id="UP001197875"/>
    </source>
</evidence>
<dbReference type="Pfam" id="PF09664">
    <property type="entry name" value="DUF2399"/>
    <property type="match status" value="1"/>
</dbReference>
<dbReference type="Pfam" id="PF11796">
    <property type="entry name" value="DUF3323"/>
    <property type="match status" value="1"/>
</dbReference>
<evidence type="ECO:0000259" key="2">
    <source>
        <dbReference type="Pfam" id="PF11796"/>
    </source>
</evidence>
<proteinExistence type="predicted"/>
<dbReference type="InterPro" id="IPR024465">
    <property type="entry name" value="DUF2399"/>
</dbReference>
<reference evidence="3 4" key="1">
    <citation type="submission" date="2021-10" db="EMBL/GenBank/DDBJ databases">
        <title>Anaerobic single-cell dispensing facilitates the cultivation of human gut bacteria.</title>
        <authorList>
            <person name="Afrizal A."/>
        </authorList>
    </citation>
    <scope>NUCLEOTIDE SEQUENCE [LARGE SCALE GENOMIC DNA]</scope>
    <source>
        <strain evidence="3 4">CLA-AA-H277</strain>
    </source>
</reference>
<gene>
    <name evidence="3" type="ORF">LKD71_15985</name>
</gene>